<name>A0ABY6URJ4_BIOOC</name>
<dbReference type="EMBL" id="CABFNS010000851">
    <property type="protein sequence ID" value="VUC32777.1"/>
    <property type="molecule type" value="Genomic_DNA"/>
</dbReference>
<reference evidence="1 2" key="1">
    <citation type="submission" date="2019-06" db="EMBL/GenBank/DDBJ databases">
        <authorList>
            <person name="Broberg M."/>
        </authorList>
    </citation>
    <scope>NUCLEOTIDE SEQUENCE [LARGE SCALE GENOMIC DNA]</scope>
</reference>
<comment type="caution">
    <text evidence="1">The sequence shown here is derived from an EMBL/GenBank/DDBJ whole genome shotgun (WGS) entry which is preliminary data.</text>
</comment>
<evidence type="ECO:0000313" key="2">
    <source>
        <dbReference type="Proteomes" id="UP000766486"/>
    </source>
</evidence>
<proteinExistence type="predicted"/>
<keyword evidence="2" id="KW-1185">Reference proteome</keyword>
<dbReference type="Proteomes" id="UP000766486">
    <property type="component" value="Unassembled WGS sequence"/>
</dbReference>
<sequence length="175" mass="19219">MTLAFSRLRNSENDVKFLAIHGKVVIIRQQLPGQSHNTPLLFFDLVFSPATNLDRLPASITKGLGDLLLRQILEAKLNFMAIESGRLEKSLSRKLADVGSIQVCHPTCWVIGVRHNPVDGQLREVVLGVGHQVVVHQQSRAQDSVGGQLRFTHGILDANFAGVVLLQPSHIAPKI</sequence>
<accession>A0ABY6URJ4</accession>
<protein>
    <submittedName>
        <fullName evidence="1">Uncharacterized protein</fullName>
    </submittedName>
</protein>
<evidence type="ECO:0000313" key="1">
    <source>
        <dbReference type="EMBL" id="VUC32777.1"/>
    </source>
</evidence>
<organism evidence="1 2">
    <name type="scientific">Bionectria ochroleuca</name>
    <name type="common">Gliocladium roseum</name>
    <dbReference type="NCBI Taxonomy" id="29856"/>
    <lineage>
        <taxon>Eukaryota</taxon>
        <taxon>Fungi</taxon>
        <taxon>Dikarya</taxon>
        <taxon>Ascomycota</taxon>
        <taxon>Pezizomycotina</taxon>
        <taxon>Sordariomycetes</taxon>
        <taxon>Hypocreomycetidae</taxon>
        <taxon>Hypocreales</taxon>
        <taxon>Bionectriaceae</taxon>
        <taxon>Clonostachys</taxon>
    </lineage>
</organism>
<gene>
    <name evidence="1" type="ORF">CLO192961_LOCUS329024</name>
</gene>